<reference evidence="2" key="1">
    <citation type="submission" date="2020-08" db="EMBL/GenBank/DDBJ databases">
        <title>Multicomponent nature underlies the extraordinary mechanical properties of spider dragline silk.</title>
        <authorList>
            <person name="Kono N."/>
            <person name="Nakamura H."/>
            <person name="Mori M."/>
            <person name="Yoshida Y."/>
            <person name="Ohtoshi R."/>
            <person name="Malay A.D."/>
            <person name="Moran D.A.P."/>
            <person name="Tomita M."/>
            <person name="Numata K."/>
            <person name="Arakawa K."/>
        </authorList>
    </citation>
    <scope>NUCLEOTIDE SEQUENCE</scope>
</reference>
<evidence type="ECO:0000259" key="1">
    <source>
        <dbReference type="Pfam" id="PF15813"/>
    </source>
</evidence>
<comment type="caution">
    <text evidence="2">The sequence shown here is derived from an EMBL/GenBank/DDBJ whole genome shotgun (WGS) entry which is preliminary data.</text>
</comment>
<protein>
    <submittedName>
        <fullName evidence="2">Uncharacterized protein C18orf63</fullName>
    </submittedName>
</protein>
<proteinExistence type="predicted"/>
<keyword evidence="3" id="KW-1185">Reference proteome</keyword>
<dbReference type="InterPro" id="IPR031643">
    <property type="entry name" value="DUF4708"/>
</dbReference>
<accession>A0A8X6XJC2</accession>
<sequence length="156" mass="18081">MPTVHMDSKNGTFMEYFTKLSCSDFLTTAGPLSTVKMDIFVSHREITLSLQPTCIKLPIMKTDQYINPERSQFFQTNSVIKVEEDCHVLPSMKQGKIIAISKTPKATGAFENYFEIQQHWKDMYGYVLPDEPKEGFWYYNVIFRIPNATPYTYPLV</sequence>
<name>A0A8X6XJC2_9ARAC</name>
<dbReference type="EMBL" id="BMAV01010006">
    <property type="protein sequence ID" value="GFY54710.1"/>
    <property type="molecule type" value="Genomic_DNA"/>
</dbReference>
<organism evidence="2 3">
    <name type="scientific">Trichonephila inaurata madagascariensis</name>
    <dbReference type="NCBI Taxonomy" id="2747483"/>
    <lineage>
        <taxon>Eukaryota</taxon>
        <taxon>Metazoa</taxon>
        <taxon>Ecdysozoa</taxon>
        <taxon>Arthropoda</taxon>
        <taxon>Chelicerata</taxon>
        <taxon>Arachnida</taxon>
        <taxon>Araneae</taxon>
        <taxon>Araneomorphae</taxon>
        <taxon>Entelegynae</taxon>
        <taxon>Araneoidea</taxon>
        <taxon>Nephilidae</taxon>
        <taxon>Trichonephila</taxon>
        <taxon>Trichonephila inaurata</taxon>
    </lineage>
</organism>
<evidence type="ECO:0000313" key="3">
    <source>
        <dbReference type="Proteomes" id="UP000886998"/>
    </source>
</evidence>
<dbReference type="OrthoDB" id="6285995at2759"/>
<dbReference type="PANTHER" id="PTHR28495">
    <property type="entry name" value="HYPOTHETICAL PROTEIN LOC100359752"/>
    <property type="match status" value="1"/>
</dbReference>
<dbReference type="AlphaFoldDB" id="A0A8X6XJC2"/>
<evidence type="ECO:0000313" key="2">
    <source>
        <dbReference type="EMBL" id="GFY54710.1"/>
    </source>
</evidence>
<dbReference type="Proteomes" id="UP000886998">
    <property type="component" value="Unassembled WGS sequence"/>
</dbReference>
<feature type="domain" description="DUF4708" evidence="1">
    <location>
        <begin position="22"/>
        <end position="155"/>
    </location>
</feature>
<dbReference type="Pfam" id="PF15813">
    <property type="entry name" value="DUF4708"/>
    <property type="match status" value="1"/>
</dbReference>
<dbReference type="PANTHER" id="PTHR28495:SF1">
    <property type="entry name" value="GENE, 17266-RELATED"/>
    <property type="match status" value="1"/>
</dbReference>
<gene>
    <name evidence="2" type="primary">C18orf63</name>
    <name evidence="2" type="ORF">TNIN_367151</name>
</gene>